<dbReference type="SUPFAM" id="SSF63380">
    <property type="entry name" value="Riboflavin synthase domain-like"/>
    <property type="match status" value="1"/>
</dbReference>
<dbReference type="RefSeq" id="WP_146648072.1">
    <property type="nucleotide sequence ID" value="NZ_CP012333.1"/>
</dbReference>
<organism evidence="1 2">
    <name type="scientific">Labilithrix luteola</name>
    <dbReference type="NCBI Taxonomy" id="1391654"/>
    <lineage>
        <taxon>Bacteria</taxon>
        <taxon>Pseudomonadati</taxon>
        <taxon>Myxococcota</taxon>
        <taxon>Polyangia</taxon>
        <taxon>Polyangiales</taxon>
        <taxon>Labilitrichaceae</taxon>
        <taxon>Labilithrix</taxon>
    </lineage>
</organism>
<sequence>MVVQSNATLAARRDAGADMLLVGIEVAGELADGYVAPGQYVEVDTGRGKGYFVLAGGVGESRWELLVRNAGDAADALHLLPLGSALRVSMPLGHGFPLSNARGRPLVVAVVGSALAVARPVMRFRIESGDARTTHLFMGVRAARDVPLSDEVSAWREAGVNEVLCLSRTELDHDRAVLPGAIRAEGYVQQELERAIDTLRVPAGALVVAAGPEAMLAELRSFGAARHREIEVITNV</sequence>
<evidence type="ECO:0000313" key="2">
    <source>
        <dbReference type="Proteomes" id="UP000064967"/>
    </source>
</evidence>
<dbReference type="SUPFAM" id="SSF52343">
    <property type="entry name" value="Ferredoxin reductase-like, C-terminal NADP-linked domain"/>
    <property type="match status" value="1"/>
</dbReference>
<dbReference type="PANTHER" id="PTHR47354">
    <property type="entry name" value="NADH OXIDOREDUCTASE HCR"/>
    <property type="match status" value="1"/>
</dbReference>
<dbReference type="InterPro" id="IPR050415">
    <property type="entry name" value="MRET"/>
</dbReference>
<dbReference type="InterPro" id="IPR017938">
    <property type="entry name" value="Riboflavin_synthase-like_b-brl"/>
</dbReference>
<dbReference type="AlphaFoldDB" id="A0A0K1PU03"/>
<keyword evidence="2" id="KW-1185">Reference proteome</keyword>
<dbReference type="Gene3D" id="3.40.50.80">
    <property type="entry name" value="Nucleotide-binding domain of ferredoxin-NADP reductase (FNR) module"/>
    <property type="match status" value="1"/>
</dbReference>
<dbReference type="KEGG" id="llu:AKJ09_03505"/>
<protein>
    <submittedName>
        <fullName evidence="1">Heterodisulfide reductase, cytochrome reductase subunit</fullName>
    </submittedName>
</protein>
<dbReference type="InterPro" id="IPR039261">
    <property type="entry name" value="FNR_nucleotide-bd"/>
</dbReference>
<proteinExistence type="predicted"/>
<reference evidence="1 2" key="1">
    <citation type="submission" date="2015-08" db="EMBL/GenBank/DDBJ databases">
        <authorList>
            <person name="Babu N.S."/>
            <person name="Beckwith C.J."/>
            <person name="Beseler K.G."/>
            <person name="Brison A."/>
            <person name="Carone J.V."/>
            <person name="Caskin T.P."/>
            <person name="Diamond M."/>
            <person name="Durham M.E."/>
            <person name="Foxe J.M."/>
            <person name="Go M."/>
            <person name="Henderson B.A."/>
            <person name="Jones I.B."/>
            <person name="McGettigan J.A."/>
            <person name="Micheletti S.J."/>
            <person name="Nasrallah M.E."/>
            <person name="Ortiz D."/>
            <person name="Piller C.R."/>
            <person name="Privatt S.R."/>
            <person name="Schneider S.L."/>
            <person name="Sharp S."/>
            <person name="Smith T.C."/>
            <person name="Stanton J.D."/>
            <person name="Ullery H.E."/>
            <person name="Wilson R.J."/>
            <person name="Serrano M.G."/>
            <person name="Buck G."/>
            <person name="Lee V."/>
            <person name="Wang Y."/>
            <person name="Carvalho R."/>
            <person name="Voegtly L."/>
            <person name="Shi R."/>
            <person name="Duckworth R."/>
            <person name="Johnson A."/>
            <person name="Loviza R."/>
            <person name="Walstead R."/>
            <person name="Shah Z."/>
            <person name="Kiflezghi M."/>
            <person name="Wade K."/>
            <person name="Ball S.L."/>
            <person name="Bradley K.W."/>
            <person name="Asai D.J."/>
            <person name="Bowman C.A."/>
            <person name="Russell D.A."/>
            <person name="Pope W.H."/>
            <person name="Jacobs-Sera D."/>
            <person name="Hendrix R.W."/>
            <person name="Hatfull G.F."/>
        </authorList>
    </citation>
    <scope>NUCLEOTIDE SEQUENCE [LARGE SCALE GENOMIC DNA]</scope>
    <source>
        <strain evidence="1 2">DSM 27648</strain>
    </source>
</reference>
<dbReference type="EMBL" id="CP012333">
    <property type="protein sequence ID" value="AKU96841.1"/>
    <property type="molecule type" value="Genomic_DNA"/>
</dbReference>
<evidence type="ECO:0000313" key="1">
    <source>
        <dbReference type="EMBL" id="AKU96841.1"/>
    </source>
</evidence>
<dbReference type="STRING" id="1391654.AKJ09_03505"/>
<dbReference type="OrthoDB" id="9807064at2"/>
<gene>
    <name evidence="1" type="ORF">AKJ09_03505</name>
</gene>
<name>A0A0K1PU03_9BACT</name>
<dbReference type="GO" id="GO:0016491">
    <property type="term" value="F:oxidoreductase activity"/>
    <property type="evidence" value="ECO:0007669"/>
    <property type="project" value="TreeGrafter"/>
</dbReference>
<dbReference type="Proteomes" id="UP000064967">
    <property type="component" value="Chromosome"/>
</dbReference>
<accession>A0A0K1PU03</accession>
<dbReference type="PANTHER" id="PTHR47354:SF5">
    <property type="entry name" value="PROTEIN RFBI"/>
    <property type="match status" value="1"/>
</dbReference>